<name>A0A1J5P8W4_9ZZZZ</name>
<dbReference type="SUPFAM" id="SSF55781">
    <property type="entry name" value="GAF domain-like"/>
    <property type="match status" value="1"/>
</dbReference>
<dbReference type="Pfam" id="PF00990">
    <property type="entry name" value="GGDEF"/>
    <property type="match status" value="1"/>
</dbReference>
<dbReference type="GO" id="GO:0052621">
    <property type="term" value="F:diguanylate cyclase activity"/>
    <property type="evidence" value="ECO:0007669"/>
    <property type="project" value="UniProtKB-EC"/>
</dbReference>
<dbReference type="NCBIfam" id="TIGR00254">
    <property type="entry name" value="GGDEF"/>
    <property type="match status" value="1"/>
</dbReference>
<comment type="caution">
    <text evidence="3">The sequence shown here is derived from an EMBL/GenBank/DDBJ whole genome shotgun (WGS) entry which is preliminary data.</text>
</comment>
<organism evidence="3">
    <name type="scientific">mine drainage metagenome</name>
    <dbReference type="NCBI Taxonomy" id="410659"/>
    <lineage>
        <taxon>unclassified sequences</taxon>
        <taxon>metagenomes</taxon>
        <taxon>ecological metagenomes</taxon>
    </lineage>
</organism>
<feature type="domain" description="GGDEF" evidence="2">
    <location>
        <begin position="161"/>
        <end position="283"/>
    </location>
</feature>
<dbReference type="PANTHER" id="PTHR45138:SF9">
    <property type="entry name" value="DIGUANYLATE CYCLASE DGCM-RELATED"/>
    <property type="match status" value="1"/>
</dbReference>
<dbReference type="PROSITE" id="PS50887">
    <property type="entry name" value="GGDEF"/>
    <property type="match status" value="1"/>
</dbReference>
<dbReference type="AlphaFoldDB" id="A0A1J5P8W4"/>
<dbReference type="Gene3D" id="3.30.70.270">
    <property type="match status" value="1"/>
</dbReference>
<sequence>MEVSGASSVFLLESEDAEHLVITASVGSPLEPVRLDLAEPSASVVAYRSGAPLYIADVEGDARVSRRLRGLTGARSLLAQPFSHGGRVRGVVVVSWLEPHPESAAESVSTLALLAEEFGSALERMDLNAALEHRATTDPLTGMANRRVWREELPRMMTDPGPLCVALLDLDYFKTYNDTHGHLAGDTVLASLGRSWLSMLRPQDLLVRWGGEEFALALPDCPVDCALDVLERLRAQVPDGQAASAGLACWDGVETIEALMSRADAALYEAKRTGRNRSVTSVGGPEGVDRGEPAVAR</sequence>
<gene>
    <name evidence="3" type="primary">ydaM_27</name>
    <name evidence="3" type="ORF">GALL_512320</name>
</gene>
<reference evidence="3" key="1">
    <citation type="submission" date="2016-10" db="EMBL/GenBank/DDBJ databases">
        <title>Sequence of Gallionella enrichment culture.</title>
        <authorList>
            <person name="Poehlein A."/>
            <person name="Muehling M."/>
            <person name="Daniel R."/>
        </authorList>
    </citation>
    <scope>NUCLEOTIDE SEQUENCE</scope>
</reference>
<dbReference type="CDD" id="cd01949">
    <property type="entry name" value="GGDEF"/>
    <property type="match status" value="1"/>
</dbReference>
<dbReference type="InterPro" id="IPR029016">
    <property type="entry name" value="GAF-like_dom_sf"/>
</dbReference>
<dbReference type="EMBL" id="MLJW01006086">
    <property type="protein sequence ID" value="OIQ67192.1"/>
    <property type="molecule type" value="Genomic_DNA"/>
</dbReference>
<evidence type="ECO:0000256" key="1">
    <source>
        <dbReference type="SAM" id="MobiDB-lite"/>
    </source>
</evidence>
<dbReference type="Pfam" id="PF13185">
    <property type="entry name" value="GAF_2"/>
    <property type="match status" value="1"/>
</dbReference>
<dbReference type="InterPro" id="IPR000160">
    <property type="entry name" value="GGDEF_dom"/>
</dbReference>
<proteinExistence type="predicted"/>
<evidence type="ECO:0000313" key="3">
    <source>
        <dbReference type="EMBL" id="OIQ67192.1"/>
    </source>
</evidence>
<accession>A0A1J5P8W4</accession>
<dbReference type="PANTHER" id="PTHR45138">
    <property type="entry name" value="REGULATORY COMPONENTS OF SENSORY TRANSDUCTION SYSTEM"/>
    <property type="match status" value="1"/>
</dbReference>
<protein>
    <submittedName>
        <fullName evidence="3">Putative diguanylate cyclase YdaM</fullName>
        <ecNumber evidence="3">2.7.7.65</ecNumber>
    </submittedName>
</protein>
<dbReference type="SUPFAM" id="SSF55073">
    <property type="entry name" value="Nucleotide cyclase"/>
    <property type="match status" value="1"/>
</dbReference>
<dbReference type="InterPro" id="IPR029787">
    <property type="entry name" value="Nucleotide_cyclase"/>
</dbReference>
<keyword evidence="3" id="KW-0808">Transferase</keyword>
<dbReference type="Gene3D" id="3.30.450.40">
    <property type="match status" value="1"/>
</dbReference>
<dbReference type="InterPro" id="IPR043128">
    <property type="entry name" value="Rev_trsase/Diguanyl_cyclase"/>
</dbReference>
<dbReference type="InterPro" id="IPR003018">
    <property type="entry name" value="GAF"/>
</dbReference>
<dbReference type="InterPro" id="IPR050469">
    <property type="entry name" value="Diguanylate_Cyclase"/>
</dbReference>
<dbReference type="EC" id="2.7.7.65" evidence="3"/>
<feature type="compositionally biased region" description="Basic and acidic residues" evidence="1">
    <location>
        <begin position="287"/>
        <end position="297"/>
    </location>
</feature>
<evidence type="ECO:0000259" key="2">
    <source>
        <dbReference type="PROSITE" id="PS50887"/>
    </source>
</evidence>
<dbReference type="SMART" id="SM00267">
    <property type="entry name" value="GGDEF"/>
    <property type="match status" value="1"/>
</dbReference>
<keyword evidence="3" id="KW-0548">Nucleotidyltransferase</keyword>
<feature type="region of interest" description="Disordered" evidence="1">
    <location>
        <begin position="276"/>
        <end position="297"/>
    </location>
</feature>